<dbReference type="Proteomes" id="UP001206483">
    <property type="component" value="Unassembled WGS sequence"/>
</dbReference>
<reference evidence="1 2" key="1">
    <citation type="submission" date="2022-06" db="EMBL/GenBank/DDBJ databases">
        <title>Sequencing the genomes of 1000 actinobacteria strains.</title>
        <authorList>
            <person name="Klenk H.-P."/>
        </authorList>
    </citation>
    <scope>NUCLEOTIDE SEQUENCE [LARGE SCALE GENOMIC DNA]</scope>
    <source>
        <strain evidence="1 2">DSM 41656</strain>
    </source>
</reference>
<sequence length="208" mass="21754">MTDPSLTDAFTHVHAGPATLAELQQYGTATLAGMAARQAYTAALLAARNAHPAAKAELHADAQAFSAAAEALAAAARAESGLAGADQIAAGVTRLADLLEAEAVEGTKASTAHQERLDAEKMERETVRKAEEEIEDQALAVLFAAGPTGLTDPEFAMALAGAGLDLDRRTRQRFLDEWSRYGGVNAVLRRTPGGSSVFVHAHHVTGRD</sequence>
<comment type="caution">
    <text evidence="1">The sequence shown here is derived from an EMBL/GenBank/DDBJ whole genome shotgun (WGS) entry which is preliminary data.</text>
</comment>
<proteinExistence type="predicted"/>
<evidence type="ECO:0000313" key="1">
    <source>
        <dbReference type="EMBL" id="MCP2314098.1"/>
    </source>
</evidence>
<keyword evidence="2" id="KW-1185">Reference proteome</keyword>
<dbReference type="RefSeq" id="WP_253804444.1">
    <property type="nucleotide sequence ID" value="NZ_BAAAUB010000050.1"/>
</dbReference>
<organism evidence="1 2">
    <name type="scientific">Kitasatospora paracochleata</name>
    <dbReference type="NCBI Taxonomy" id="58354"/>
    <lineage>
        <taxon>Bacteria</taxon>
        <taxon>Bacillati</taxon>
        <taxon>Actinomycetota</taxon>
        <taxon>Actinomycetes</taxon>
        <taxon>Kitasatosporales</taxon>
        <taxon>Streptomycetaceae</taxon>
        <taxon>Kitasatospora</taxon>
    </lineage>
</organism>
<protein>
    <submittedName>
        <fullName evidence="1">Uncharacterized protein</fullName>
    </submittedName>
</protein>
<name>A0ABT1JAJ5_9ACTN</name>
<evidence type="ECO:0000313" key="2">
    <source>
        <dbReference type="Proteomes" id="UP001206483"/>
    </source>
</evidence>
<gene>
    <name evidence="1" type="ORF">FHR36_007297</name>
</gene>
<dbReference type="EMBL" id="JAMZDX010000008">
    <property type="protein sequence ID" value="MCP2314098.1"/>
    <property type="molecule type" value="Genomic_DNA"/>
</dbReference>
<accession>A0ABT1JAJ5</accession>